<evidence type="ECO:0000313" key="1">
    <source>
        <dbReference type="EMBL" id="MDX7988304.1"/>
    </source>
</evidence>
<evidence type="ECO:0000313" key="2">
    <source>
        <dbReference type="Proteomes" id="UP001271890"/>
    </source>
</evidence>
<gene>
    <name evidence="1" type="ORF">FE392_13335</name>
</gene>
<organism evidence="1 2">
    <name type="scientific">Xenorhabdus santafensis</name>
    <dbReference type="NCBI Taxonomy" id="2582833"/>
    <lineage>
        <taxon>Bacteria</taxon>
        <taxon>Pseudomonadati</taxon>
        <taxon>Pseudomonadota</taxon>
        <taxon>Gammaproteobacteria</taxon>
        <taxon>Enterobacterales</taxon>
        <taxon>Morganellaceae</taxon>
        <taxon>Xenorhabdus</taxon>
    </lineage>
</organism>
<proteinExistence type="predicted"/>
<dbReference type="EMBL" id="VCDN01000048">
    <property type="protein sequence ID" value="MDX7988304.1"/>
    <property type="molecule type" value="Genomic_DNA"/>
</dbReference>
<reference evidence="2" key="1">
    <citation type="journal article" date="2024" name="Toxins">
        <title>Genome Sequence Analysis of Native Xenorhabdus Strains Isolated from Entomopathogenic Nematodes in Argentina.</title>
        <authorList>
            <person name="Palma L."/>
            <person name="Frizzo L."/>
            <person name="Kaiser S."/>
            <person name="Berry C."/>
            <person name="Caballero P."/>
            <person name="Bode H.B."/>
            <person name="Del Valle E.E."/>
        </authorList>
    </citation>
    <scope>NUCLEOTIDE SEQUENCE [LARGE SCALE GENOMIC DNA]</scope>
    <source>
        <strain evidence="2">12</strain>
    </source>
</reference>
<accession>A0ABU4SBZ1</accession>
<keyword evidence="2" id="KW-1185">Reference proteome</keyword>
<evidence type="ECO:0008006" key="3">
    <source>
        <dbReference type="Google" id="ProtNLM"/>
    </source>
</evidence>
<name>A0ABU4SBZ1_9GAMM</name>
<protein>
    <recommendedName>
        <fullName evidence="3">Transglutaminase-like domain-containing protein</fullName>
    </recommendedName>
</protein>
<dbReference type="Proteomes" id="UP001271890">
    <property type="component" value="Unassembled WGS sequence"/>
</dbReference>
<comment type="caution">
    <text evidence="1">The sequence shown here is derived from an EMBL/GenBank/DDBJ whole genome shotgun (WGS) entry which is preliminary data.</text>
</comment>
<dbReference type="RefSeq" id="WP_319930707.1">
    <property type="nucleotide sequence ID" value="NZ_VCDN01000048.1"/>
</dbReference>
<sequence length="229" mass="27221">MPVKTIIKDTVIYTRAFFNLKTTNKHYEETALLRKPEHKRQLYAAETYIYKYNSLLKTQALTKNVYNPYDANRALIETQRDNHVGNCSEYSYNAMNFLKNNSRMIWNIYREPFIIALLFIENDTKNFDHAFLIIAKHFSFSIKDIFKKNYNSEIWVCDPWANIVCRSYEYPLEWKVKMLKWSSVGKVIQKKGVFVKPTDSDIYQLIDKYAHNITISYCEKFDFAAYSSP</sequence>